<feature type="domain" description="SpoVT-AbrB" evidence="8">
    <location>
        <begin position="11"/>
        <end position="57"/>
    </location>
</feature>
<organism evidence="9 10">
    <name type="scientific">Calditerrivibrio nitroreducens</name>
    <dbReference type="NCBI Taxonomy" id="477976"/>
    <lineage>
        <taxon>Bacteria</taxon>
        <taxon>Pseudomonadati</taxon>
        <taxon>Deferribacterota</taxon>
        <taxon>Deferribacteres</taxon>
        <taxon>Deferribacterales</taxon>
        <taxon>Calditerrivibrionaceae</taxon>
    </lineage>
</organism>
<evidence type="ECO:0000256" key="1">
    <source>
        <dbReference type="ARBA" id="ARBA00013860"/>
    </source>
</evidence>
<proteinExistence type="inferred from homology"/>
<dbReference type="SUPFAM" id="SSF89447">
    <property type="entry name" value="AbrB/MazE/MraZ-like"/>
    <property type="match status" value="1"/>
</dbReference>
<evidence type="ECO:0000256" key="5">
    <source>
        <dbReference type="ARBA" id="ARBA00023125"/>
    </source>
</evidence>
<dbReference type="GO" id="GO:0000976">
    <property type="term" value="F:transcription cis-regulatory region binding"/>
    <property type="evidence" value="ECO:0007669"/>
    <property type="project" value="TreeGrafter"/>
</dbReference>
<keyword evidence="4 7" id="KW-0805">Transcription regulation</keyword>
<dbReference type="HAMAP" id="MF_01008">
    <property type="entry name" value="MraZ"/>
    <property type="match status" value="1"/>
</dbReference>
<comment type="subcellular location">
    <subcellularLocation>
        <location evidence="7">Cytoplasm</location>
        <location evidence="7">Nucleoid</location>
    </subcellularLocation>
</comment>
<name>A0A2J6WRD5_9BACT</name>
<dbReference type="PANTHER" id="PTHR34701">
    <property type="entry name" value="TRANSCRIPTIONAL REGULATOR MRAZ"/>
    <property type="match status" value="1"/>
</dbReference>
<evidence type="ECO:0000313" key="9">
    <source>
        <dbReference type="EMBL" id="PMP72944.1"/>
    </source>
</evidence>
<dbReference type="InterPro" id="IPR003444">
    <property type="entry name" value="MraZ"/>
</dbReference>
<keyword evidence="3" id="KW-0677">Repeat</keyword>
<evidence type="ECO:0000256" key="2">
    <source>
        <dbReference type="ARBA" id="ARBA00022490"/>
    </source>
</evidence>
<dbReference type="GO" id="GO:0009295">
    <property type="term" value="C:nucleoid"/>
    <property type="evidence" value="ECO:0007669"/>
    <property type="project" value="UniProtKB-SubCell"/>
</dbReference>
<dbReference type="GO" id="GO:0003700">
    <property type="term" value="F:DNA-binding transcription factor activity"/>
    <property type="evidence" value="ECO:0007669"/>
    <property type="project" value="UniProtKB-UniRule"/>
</dbReference>
<dbReference type="InterPro" id="IPR020603">
    <property type="entry name" value="MraZ_dom"/>
</dbReference>
<comment type="subunit">
    <text evidence="7">Forms oligomers.</text>
</comment>
<evidence type="ECO:0000256" key="6">
    <source>
        <dbReference type="ARBA" id="ARBA00023163"/>
    </source>
</evidence>
<keyword evidence="2 7" id="KW-0963">Cytoplasm</keyword>
<dbReference type="CDD" id="cd16320">
    <property type="entry name" value="MraZ_N"/>
    <property type="match status" value="1"/>
</dbReference>
<dbReference type="GO" id="GO:2000143">
    <property type="term" value="P:negative regulation of DNA-templated transcription initiation"/>
    <property type="evidence" value="ECO:0007669"/>
    <property type="project" value="TreeGrafter"/>
</dbReference>
<evidence type="ECO:0000259" key="8">
    <source>
        <dbReference type="PROSITE" id="PS51740"/>
    </source>
</evidence>
<dbReference type="GO" id="GO:0005737">
    <property type="term" value="C:cytoplasm"/>
    <property type="evidence" value="ECO:0007669"/>
    <property type="project" value="UniProtKB-UniRule"/>
</dbReference>
<keyword evidence="6 7" id="KW-0804">Transcription</keyword>
<dbReference type="InterPro" id="IPR038619">
    <property type="entry name" value="MraZ_sf"/>
</dbReference>
<evidence type="ECO:0000256" key="4">
    <source>
        <dbReference type="ARBA" id="ARBA00023015"/>
    </source>
</evidence>
<evidence type="ECO:0000313" key="10">
    <source>
        <dbReference type="Proteomes" id="UP000242881"/>
    </source>
</evidence>
<dbReference type="InterPro" id="IPR007159">
    <property type="entry name" value="SpoVT-AbrB_dom"/>
</dbReference>
<evidence type="ECO:0000256" key="3">
    <source>
        <dbReference type="ARBA" id="ARBA00022737"/>
    </source>
</evidence>
<dbReference type="Proteomes" id="UP000242881">
    <property type="component" value="Unassembled WGS sequence"/>
</dbReference>
<dbReference type="CDD" id="cd16321">
    <property type="entry name" value="MraZ_C"/>
    <property type="match status" value="1"/>
</dbReference>
<gene>
    <name evidence="7" type="primary">mraZ</name>
    <name evidence="9" type="ORF">C0187_00565</name>
</gene>
<evidence type="ECO:0000256" key="7">
    <source>
        <dbReference type="HAMAP-Rule" id="MF_01008"/>
    </source>
</evidence>
<protein>
    <recommendedName>
        <fullName evidence="1 7">Transcriptional regulator MraZ</fullName>
    </recommendedName>
</protein>
<dbReference type="Gene3D" id="3.40.1550.20">
    <property type="entry name" value="Transcriptional regulator MraZ domain"/>
    <property type="match status" value="1"/>
</dbReference>
<dbReference type="AlphaFoldDB" id="A0A2J6WRD5"/>
<feature type="domain" description="SpoVT-AbrB" evidence="8">
    <location>
        <begin position="86"/>
        <end position="129"/>
    </location>
</feature>
<dbReference type="PROSITE" id="PS51740">
    <property type="entry name" value="SPOVT_ABRB"/>
    <property type="match status" value="2"/>
</dbReference>
<dbReference type="InterPro" id="IPR035642">
    <property type="entry name" value="MraZ_N"/>
</dbReference>
<dbReference type="InterPro" id="IPR035644">
    <property type="entry name" value="MraZ_C"/>
</dbReference>
<reference evidence="9 10" key="1">
    <citation type="submission" date="2018-01" db="EMBL/GenBank/DDBJ databases">
        <title>Metagenomic assembled genomes from two thermal pools in the Uzon Caldera, Kamchatka, Russia.</title>
        <authorList>
            <person name="Wilkins L."/>
            <person name="Ettinger C."/>
        </authorList>
    </citation>
    <scope>NUCLEOTIDE SEQUENCE [LARGE SCALE GENOMIC DNA]</scope>
    <source>
        <strain evidence="9">ZAV-05</strain>
    </source>
</reference>
<comment type="similarity">
    <text evidence="7">Belongs to the MraZ family.</text>
</comment>
<dbReference type="PANTHER" id="PTHR34701:SF1">
    <property type="entry name" value="TRANSCRIPTIONAL REGULATOR MRAZ"/>
    <property type="match status" value="1"/>
</dbReference>
<comment type="caution">
    <text evidence="9">The sequence shown here is derived from an EMBL/GenBank/DDBJ whole genome shotgun (WGS) entry which is preliminary data.</text>
</comment>
<dbReference type="Pfam" id="PF02381">
    <property type="entry name" value="MraZ"/>
    <property type="match status" value="2"/>
</dbReference>
<dbReference type="InterPro" id="IPR037914">
    <property type="entry name" value="SpoVT-AbrB_sf"/>
</dbReference>
<keyword evidence="5 7" id="KW-0238">DNA-binding</keyword>
<sequence>MGSQFLSFKGKSYHTINDAGRVSIPAKFRDVLKSKYNDESLILVTLGSHIVAYPYLEWSKLEELWERERLNDPKVNDFLRYLYSTAEDCVIDKQGRILIPPHLRESIHLKNECVIIGLRNKIEIWPKEKWEEKYEKIAVEELFSELSSKFPEINL</sequence>
<dbReference type="RefSeq" id="WP_424606079.1">
    <property type="nucleotide sequence ID" value="NZ_JBNAVA010000011.1"/>
</dbReference>
<dbReference type="EMBL" id="PNIN01000009">
    <property type="protein sequence ID" value="PMP72944.1"/>
    <property type="molecule type" value="Genomic_DNA"/>
</dbReference>
<accession>A0A2J6WRD5</accession>